<dbReference type="EMBL" id="JAJAGQ010000011">
    <property type="protein sequence ID" value="KAJ8550086.1"/>
    <property type="molecule type" value="Genomic_DNA"/>
</dbReference>
<dbReference type="InterPro" id="IPR055290">
    <property type="entry name" value="At3g26010-like"/>
</dbReference>
<protein>
    <recommendedName>
        <fullName evidence="1">F-box associated beta-propeller type 3 domain-containing protein</fullName>
    </recommendedName>
</protein>
<dbReference type="InterPro" id="IPR036047">
    <property type="entry name" value="F-box-like_dom_sf"/>
</dbReference>
<dbReference type="NCBIfam" id="TIGR01640">
    <property type="entry name" value="F_box_assoc_1"/>
    <property type="match status" value="1"/>
</dbReference>
<organism evidence="2 3">
    <name type="scientific">Anisodus acutangulus</name>
    <dbReference type="NCBI Taxonomy" id="402998"/>
    <lineage>
        <taxon>Eukaryota</taxon>
        <taxon>Viridiplantae</taxon>
        <taxon>Streptophyta</taxon>
        <taxon>Embryophyta</taxon>
        <taxon>Tracheophyta</taxon>
        <taxon>Spermatophyta</taxon>
        <taxon>Magnoliopsida</taxon>
        <taxon>eudicotyledons</taxon>
        <taxon>Gunneridae</taxon>
        <taxon>Pentapetalae</taxon>
        <taxon>asterids</taxon>
        <taxon>lamiids</taxon>
        <taxon>Solanales</taxon>
        <taxon>Solanaceae</taxon>
        <taxon>Solanoideae</taxon>
        <taxon>Hyoscyameae</taxon>
        <taxon>Anisodus</taxon>
    </lineage>
</organism>
<evidence type="ECO:0000313" key="2">
    <source>
        <dbReference type="EMBL" id="KAJ8550086.1"/>
    </source>
</evidence>
<dbReference type="AlphaFoldDB" id="A0A9Q1M4U5"/>
<keyword evidence="3" id="KW-1185">Reference proteome</keyword>
<dbReference type="PANTHER" id="PTHR35546">
    <property type="entry name" value="F-BOX PROTEIN INTERACTION DOMAIN PROTEIN-RELATED"/>
    <property type="match status" value="1"/>
</dbReference>
<dbReference type="InterPro" id="IPR013187">
    <property type="entry name" value="F-box-assoc_dom_typ3"/>
</dbReference>
<comment type="caution">
    <text evidence="2">The sequence shown here is derived from an EMBL/GenBank/DDBJ whole genome shotgun (WGS) entry which is preliminary data.</text>
</comment>
<dbReference type="Pfam" id="PF08268">
    <property type="entry name" value="FBA_3"/>
    <property type="match status" value="1"/>
</dbReference>
<evidence type="ECO:0000313" key="3">
    <source>
        <dbReference type="Proteomes" id="UP001152561"/>
    </source>
</evidence>
<dbReference type="InterPro" id="IPR017451">
    <property type="entry name" value="F-box-assoc_interact_dom"/>
</dbReference>
<name>A0A9Q1M4U5_9SOLA</name>
<dbReference type="OrthoDB" id="1916346at2759"/>
<proteinExistence type="predicted"/>
<gene>
    <name evidence="2" type="ORF">K7X08_033793</name>
</gene>
<evidence type="ECO:0000259" key="1">
    <source>
        <dbReference type="Pfam" id="PF08268"/>
    </source>
</evidence>
<reference evidence="3" key="1">
    <citation type="journal article" date="2023" name="Proc. Natl. Acad. Sci. U.S.A.">
        <title>Genomic and structural basis for evolution of tropane alkaloid biosynthesis.</title>
        <authorList>
            <person name="Wanga Y.-J."/>
            <person name="Taina T."/>
            <person name="Yua J.-Y."/>
            <person name="Lia J."/>
            <person name="Xua B."/>
            <person name="Chenc J."/>
            <person name="D'Auriad J.C."/>
            <person name="Huanga J.-P."/>
            <person name="Huanga S.-X."/>
        </authorList>
    </citation>
    <scope>NUCLEOTIDE SEQUENCE [LARGE SCALE GENOMIC DNA]</scope>
    <source>
        <strain evidence="3">cv. KIB-2019</strain>
    </source>
</reference>
<dbReference type="PANTHER" id="PTHR35546:SF100">
    <property type="entry name" value="F-BOX DOMAIN-CONTAINING PROTEIN"/>
    <property type="match status" value="1"/>
</dbReference>
<accession>A0A9Q1M4U5</accession>
<feature type="domain" description="F-box associated beta-propeller type 3" evidence="1">
    <location>
        <begin position="157"/>
        <end position="319"/>
    </location>
</feature>
<sequence length="416" mass="46852">MEFPPADYMIEDSDGWDYNSPYTFKGSPSATTTKKHGTYWLAEYGFDPVSYPKEEENPWEYPAHFIMKKDMKINDVVKEHVLPLLPAKSLTKFRVVSKEWDKWIASPLLTHQQSFSCQIFSGYFYQDVIMGGDPMFFSLDYSSSGVPTPFLDFLPEQYVKILSSCSGLLLCQGLEKYYVCNPATQDWKMLPLPQYYHGDEPAAVLAFEPSLYNIEAYYHVICAIPMLGQPIIGFEIYSSESNSWSCSSACCTDLENPKLLGGGSYMKGVAYYETKSNEVLAFDVKNEIPAIISLPVLQVGSHGSLTQMEGELCYVTANNECGNVFLIDIYQGMEMSLKRSVSINLGPETSFTQACEVLPCVNSDAVAIHVGNFIYLYHIREQKLVEFITSPCAMDPGNKFLPYINSLAMLHELKEP</sequence>
<dbReference type="SUPFAM" id="SSF81383">
    <property type="entry name" value="F-box domain"/>
    <property type="match status" value="1"/>
</dbReference>
<dbReference type="Proteomes" id="UP001152561">
    <property type="component" value="Unassembled WGS sequence"/>
</dbReference>